<protein>
    <submittedName>
        <fullName evidence="2">Uncharacterized protein</fullName>
    </submittedName>
</protein>
<keyword evidence="3" id="KW-1185">Reference proteome</keyword>
<feature type="region of interest" description="Disordered" evidence="1">
    <location>
        <begin position="1"/>
        <end position="26"/>
    </location>
</feature>
<dbReference type="Proteomes" id="UP000620124">
    <property type="component" value="Unassembled WGS sequence"/>
</dbReference>
<comment type="caution">
    <text evidence="2">The sequence shown here is derived from an EMBL/GenBank/DDBJ whole genome shotgun (WGS) entry which is preliminary data.</text>
</comment>
<gene>
    <name evidence="2" type="ORF">MVEN_00158400</name>
</gene>
<organism evidence="2 3">
    <name type="scientific">Mycena venus</name>
    <dbReference type="NCBI Taxonomy" id="2733690"/>
    <lineage>
        <taxon>Eukaryota</taxon>
        <taxon>Fungi</taxon>
        <taxon>Dikarya</taxon>
        <taxon>Basidiomycota</taxon>
        <taxon>Agaricomycotina</taxon>
        <taxon>Agaricomycetes</taxon>
        <taxon>Agaricomycetidae</taxon>
        <taxon>Agaricales</taxon>
        <taxon>Marasmiineae</taxon>
        <taxon>Mycenaceae</taxon>
        <taxon>Mycena</taxon>
    </lineage>
</organism>
<name>A0A8H7DCZ1_9AGAR</name>
<dbReference type="EMBL" id="JACAZI010000002">
    <property type="protein sequence ID" value="KAF7368367.1"/>
    <property type="molecule type" value="Genomic_DNA"/>
</dbReference>
<dbReference type="AlphaFoldDB" id="A0A8H7DCZ1"/>
<accession>A0A8H7DCZ1</accession>
<evidence type="ECO:0000313" key="2">
    <source>
        <dbReference type="EMBL" id="KAF7368367.1"/>
    </source>
</evidence>
<evidence type="ECO:0000313" key="3">
    <source>
        <dbReference type="Proteomes" id="UP000620124"/>
    </source>
</evidence>
<reference evidence="2" key="1">
    <citation type="submission" date="2020-05" db="EMBL/GenBank/DDBJ databases">
        <title>Mycena genomes resolve the evolution of fungal bioluminescence.</title>
        <authorList>
            <person name="Tsai I.J."/>
        </authorList>
    </citation>
    <scope>NUCLEOTIDE SEQUENCE</scope>
    <source>
        <strain evidence="2">CCC161011</strain>
    </source>
</reference>
<proteinExistence type="predicted"/>
<sequence length="257" mass="29551">MHNYYAQSSSHHQPLRRPPLIKSSSTGTQVGVPVHICAESNAWCVKCAMPQNKRRNGYNQVVTSDRHRRLVHNQINVCTALEARPAYGEIPRELQGHLRAFNFTVQLSNMADDPTSWLFNDERLLAIIGPMVNHTVTVRKPYLTQGNNVLTMSRVNLEGPGFIMDYLLRSGDQFDIGQWGWYRYYDGSIRVWTWPTYSQSKPPMLLAWKNAADWHWFFHENWAGDDAYHALKDLEPMISAPLPSGQCRYLSSHQPNP</sequence>
<feature type="compositionally biased region" description="Polar residues" evidence="1">
    <location>
        <begin position="1"/>
        <end position="12"/>
    </location>
</feature>
<dbReference type="OrthoDB" id="3041356at2759"/>
<evidence type="ECO:0000256" key="1">
    <source>
        <dbReference type="SAM" id="MobiDB-lite"/>
    </source>
</evidence>